<gene>
    <name evidence="2" type="ORF">BJ971_006326</name>
</gene>
<sequence>MEALTTAREVLRWSMRPAGPPPAGRLTRIGGLARPDAATADTLRWATATTAARIGAGRPPLGDPGAPGPAAVLLAAAIGGRRQWEQSAKVLSLVPRLRLTRRDAGWAEGVARHAVVGPAVSAEPPAGGAPAEFVEALLAASPLTTVLHRPPDADRATAGGVLSRLLRRPRGIAVLVAACAAPSADPLVLEWRWTVLDRLRQERVADMLDVYIAARLWHGPAWDAHIEEARRGLTGLPSPRTVATLRFWLPLAILDEQEQRESGLAYRVERGGAVLAAPGTSIKGRILLDHAEYGPVLELVNRHRASLQNGGA</sequence>
<comment type="caution">
    <text evidence="2">The sequence shown here is derived from an EMBL/GenBank/DDBJ whole genome shotgun (WGS) entry which is preliminary data.</text>
</comment>
<evidence type="ECO:0000313" key="3">
    <source>
        <dbReference type="Proteomes" id="UP000578112"/>
    </source>
</evidence>
<dbReference type="RefSeq" id="WP_184996783.1">
    <property type="nucleotide sequence ID" value="NZ_BOMK01000021.1"/>
</dbReference>
<evidence type="ECO:0000313" key="2">
    <source>
        <dbReference type="EMBL" id="MBB4765770.1"/>
    </source>
</evidence>
<name>A0A7W7MTH0_9ACTN</name>
<dbReference type="AlphaFoldDB" id="A0A7W7MTH0"/>
<organism evidence="2 3">
    <name type="scientific">Actinoplanes digitatis</name>
    <dbReference type="NCBI Taxonomy" id="1868"/>
    <lineage>
        <taxon>Bacteria</taxon>
        <taxon>Bacillati</taxon>
        <taxon>Actinomycetota</taxon>
        <taxon>Actinomycetes</taxon>
        <taxon>Micromonosporales</taxon>
        <taxon>Micromonosporaceae</taxon>
        <taxon>Actinoplanes</taxon>
    </lineage>
</organism>
<keyword evidence="3" id="KW-1185">Reference proteome</keyword>
<proteinExistence type="predicted"/>
<dbReference type="Pfam" id="PF19998">
    <property type="entry name" value="fvmX1"/>
    <property type="match status" value="1"/>
</dbReference>
<dbReference type="EMBL" id="JACHNH010000001">
    <property type="protein sequence ID" value="MBB4765770.1"/>
    <property type="molecule type" value="Genomic_DNA"/>
</dbReference>
<evidence type="ECO:0000259" key="1">
    <source>
        <dbReference type="Pfam" id="PF19998"/>
    </source>
</evidence>
<dbReference type="Proteomes" id="UP000578112">
    <property type="component" value="Unassembled WGS sequence"/>
</dbReference>
<feature type="domain" description="FtsH ternary system" evidence="1">
    <location>
        <begin position="20"/>
        <end position="260"/>
    </location>
</feature>
<accession>A0A7W7MTH0</accession>
<dbReference type="InterPro" id="IPR045480">
    <property type="entry name" value="fvmX1"/>
</dbReference>
<protein>
    <recommendedName>
        <fullName evidence="1">FtsH ternary system domain-containing protein</fullName>
    </recommendedName>
</protein>
<reference evidence="2 3" key="1">
    <citation type="submission" date="2020-08" db="EMBL/GenBank/DDBJ databases">
        <title>Sequencing the genomes of 1000 actinobacteria strains.</title>
        <authorList>
            <person name="Klenk H.-P."/>
        </authorList>
    </citation>
    <scope>NUCLEOTIDE SEQUENCE [LARGE SCALE GENOMIC DNA]</scope>
    <source>
        <strain evidence="2 3">DSM 43149</strain>
    </source>
</reference>